<name>A0A0H5Q221_9ZZZZ</name>
<reference evidence="1" key="2">
    <citation type="submission" date="2015-07" db="EMBL/GenBank/DDBJ databases">
        <title>Plasmids, circular viruses and viroids from rat gut.</title>
        <authorList>
            <person name="Jorgensen T.J."/>
            <person name="Hansen M.A."/>
            <person name="Xu Z."/>
            <person name="Tabak M.A."/>
            <person name="Sorensen S.J."/>
            <person name="Hansen L.H."/>
        </authorList>
    </citation>
    <scope>NUCLEOTIDE SEQUENCE</scope>
    <source>
        <strain evidence="1">RGFK0823</strain>
    </source>
</reference>
<dbReference type="EMBL" id="LN853429">
    <property type="protein sequence ID" value="CRY95923.1"/>
    <property type="molecule type" value="Genomic_DNA"/>
</dbReference>
<sequence length="37" mass="3958">MTGMSQADAVLKRMFPGGSMFTTSGRIYAGVLFSIDI</sequence>
<organism evidence="1">
    <name type="scientific">uncultured prokaryote</name>
    <dbReference type="NCBI Taxonomy" id="198431"/>
    <lineage>
        <taxon>unclassified sequences</taxon>
        <taxon>environmental samples</taxon>
    </lineage>
</organism>
<evidence type="ECO:0000313" key="1">
    <source>
        <dbReference type="EMBL" id="CRY95923.1"/>
    </source>
</evidence>
<dbReference type="AlphaFoldDB" id="A0A0H5Q221"/>
<reference evidence="1" key="1">
    <citation type="submission" date="2015-06" db="EMBL/GenBank/DDBJ databases">
        <authorList>
            <person name="Joergensen T."/>
        </authorList>
    </citation>
    <scope>NUCLEOTIDE SEQUENCE</scope>
    <source>
        <strain evidence="1">RGFK0823</strain>
    </source>
</reference>
<accession>A0A0H5Q221</accession>
<proteinExistence type="predicted"/>
<protein>
    <submittedName>
        <fullName evidence="1">Uncharacterized protein</fullName>
    </submittedName>
</protein>